<dbReference type="GO" id="GO:0005975">
    <property type="term" value="P:carbohydrate metabolic process"/>
    <property type="evidence" value="ECO:0007669"/>
    <property type="project" value="InterPro"/>
</dbReference>
<proteinExistence type="predicted"/>
<dbReference type="PANTHER" id="PTHR12837:SF0">
    <property type="entry name" value="POLY(ADP-RIBOSE) GLYCOHYDROLASE"/>
    <property type="match status" value="1"/>
</dbReference>
<dbReference type="GO" id="GO:0009225">
    <property type="term" value="P:nucleotide-sugar metabolic process"/>
    <property type="evidence" value="ECO:0007669"/>
    <property type="project" value="TreeGrafter"/>
</dbReference>
<dbReference type="GO" id="GO:0006282">
    <property type="term" value="P:regulation of DNA repair"/>
    <property type="evidence" value="ECO:0007669"/>
    <property type="project" value="InterPro"/>
</dbReference>
<sequence length="301" mass="33466">MAAEVRCLFCNESLILGQYVRVPSFGIYFFLGFLAKDELSQVIGKGFPNSKVTSGSKNFLTTQDPHSQSFTSANEGDMTNFTYGRHGNAQTHDTTKNIVLAIGENFEKYLMYAMPMHQSATKLSSHTSGVDDDYTNLLRNCLLEANSRIFHGFKSSNKTQLFSICTTHYPIPSSHLYGERHPARFDDELGIVTGNWGCGAFEGDRELKALIQWLAASKGIKAFRHILNIWLGGITDIGPDHELMELAISFKSTLGLENLARKEGIVTKTYTLLGHEETDNALKEATDDLHAIDVDILTDED</sequence>
<dbReference type="PANTHER" id="PTHR12837">
    <property type="entry name" value="POLY ADP-RIBOSE GLYCOHYDROLASE"/>
    <property type="match status" value="1"/>
</dbReference>
<dbReference type="InterPro" id="IPR011989">
    <property type="entry name" value="ARM-like"/>
</dbReference>
<dbReference type="GO" id="GO:0004649">
    <property type="term" value="F:poly(ADP-ribose) glycohydrolase activity"/>
    <property type="evidence" value="ECO:0007669"/>
    <property type="project" value="InterPro"/>
</dbReference>
<dbReference type="AlphaFoldDB" id="A0A2U1LQ20"/>
<evidence type="ECO:0000313" key="3">
    <source>
        <dbReference type="Proteomes" id="UP000245207"/>
    </source>
</evidence>
<keyword evidence="3" id="KW-1185">Reference proteome</keyword>
<accession>A0A2U1LQ20</accession>
<dbReference type="InterPro" id="IPR046372">
    <property type="entry name" value="PARG_cat_C"/>
</dbReference>
<reference evidence="2 3" key="1">
    <citation type="journal article" date="2018" name="Mol. Plant">
        <title>The genome of Artemisia annua provides insight into the evolution of Asteraceae family and artemisinin biosynthesis.</title>
        <authorList>
            <person name="Shen Q."/>
            <person name="Zhang L."/>
            <person name="Liao Z."/>
            <person name="Wang S."/>
            <person name="Yan T."/>
            <person name="Shi P."/>
            <person name="Liu M."/>
            <person name="Fu X."/>
            <person name="Pan Q."/>
            <person name="Wang Y."/>
            <person name="Lv Z."/>
            <person name="Lu X."/>
            <person name="Zhang F."/>
            <person name="Jiang W."/>
            <person name="Ma Y."/>
            <person name="Chen M."/>
            <person name="Hao X."/>
            <person name="Li L."/>
            <person name="Tang Y."/>
            <person name="Lv G."/>
            <person name="Zhou Y."/>
            <person name="Sun X."/>
            <person name="Brodelius P.E."/>
            <person name="Rose J.K.C."/>
            <person name="Tang K."/>
        </authorList>
    </citation>
    <scope>NUCLEOTIDE SEQUENCE [LARGE SCALE GENOMIC DNA]</scope>
    <source>
        <strain evidence="3">cv. Huhao1</strain>
        <tissue evidence="2">Leaf</tissue>
    </source>
</reference>
<gene>
    <name evidence="2" type="ORF">CTI12_AA350710</name>
</gene>
<comment type="caution">
    <text evidence="2">The sequence shown here is derived from an EMBL/GenBank/DDBJ whole genome shotgun (WGS) entry which is preliminary data.</text>
</comment>
<dbReference type="GO" id="GO:0005737">
    <property type="term" value="C:cytoplasm"/>
    <property type="evidence" value="ECO:0007669"/>
    <property type="project" value="TreeGrafter"/>
</dbReference>
<dbReference type="Proteomes" id="UP000245207">
    <property type="component" value="Unassembled WGS sequence"/>
</dbReference>
<dbReference type="Gene3D" id="1.25.10.10">
    <property type="entry name" value="Leucine-rich Repeat Variant"/>
    <property type="match status" value="1"/>
</dbReference>
<feature type="domain" description="PARG catalytic Macro" evidence="1">
    <location>
        <begin position="149"/>
        <end position="219"/>
    </location>
</feature>
<organism evidence="2 3">
    <name type="scientific">Artemisia annua</name>
    <name type="common">Sweet wormwood</name>
    <dbReference type="NCBI Taxonomy" id="35608"/>
    <lineage>
        <taxon>Eukaryota</taxon>
        <taxon>Viridiplantae</taxon>
        <taxon>Streptophyta</taxon>
        <taxon>Embryophyta</taxon>
        <taxon>Tracheophyta</taxon>
        <taxon>Spermatophyta</taxon>
        <taxon>Magnoliopsida</taxon>
        <taxon>eudicotyledons</taxon>
        <taxon>Gunneridae</taxon>
        <taxon>Pentapetalae</taxon>
        <taxon>asterids</taxon>
        <taxon>campanulids</taxon>
        <taxon>Asterales</taxon>
        <taxon>Asteraceae</taxon>
        <taxon>Asteroideae</taxon>
        <taxon>Anthemideae</taxon>
        <taxon>Artemisiinae</taxon>
        <taxon>Artemisia</taxon>
    </lineage>
</organism>
<protein>
    <submittedName>
        <fullName evidence="2">Armadillo-type fold, Importin subunit beta-1</fullName>
    </submittedName>
</protein>
<dbReference type="GO" id="GO:0005634">
    <property type="term" value="C:nucleus"/>
    <property type="evidence" value="ECO:0007669"/>
    <property type="project" value="TreeGrafter"/>
</dbReference>
<dbReference type="EMBL" id="PKPP01008287">
    <property type="protein sequence ID" value="PWA51097.1"/>
    <property type="molecule type" value="Genomic_DNA"/>
</dbReference>
<dbReference type="OrthoDB" id="1937899at2759"/>
<dbReference type="Pfam" id="PF05028">
    <property type="entry name" value="PARG_cat_C"/>
    <property type="match status" value="1"/>
</dbReference>
<dbReference type="STRING" id="35608.A0A2U1LQ20"/>
<evidence type="ECO:0000313" key="2">
    <source>
        <dbReference type="EMBL" id="PWA51097.1"/>
    </source>
</evidence>
<dbReference type="GO" id="GO:1990966">
    <property type="term" value="P:ATP generation from poly-ADP-D-ribose"/>
    <property type="evidence" value="ECO:0007669"/>
    <property type="project" value="TreeGrafter"/>
</dbReference>
<name>A0A2U1LQ20_ARTAN</name>
<dbReference type="InterPro" id="IPR007724">
    <property type="entry name" value="Poly_GlycHdrlase"/>
</dbReference>
<evidence type="ECO:0000259" key="1">
    <source>
        <dbReference type="Pfam" id="PF05028"/>
    </source>
</evidence>